<comment type="caution">
    <text evidence="4">The sequence shown here is derived from an EMBL/GenBank/DDBJ whole genome shotgun (WGS) entry which is preliminary data.</text>
</comment>
<keyword evidence="2" id="KW-0964">Secreted</keyword>
<keyword evidence="3" id="KW-1015">Disulfide bond</keyword>
<gene>
    <name evidence="4" type="ORF">JD844_005763</name>
</gene>
<dbReference type="PANTHER" id="PTHR20914:SF25">
    <property type="entry name" value="PHOSPHOLIPASE A2 INHIBITOR AND LY6_PLAUR DOMAIN-CONTAINING PROTEIN"/>
    <property type="match status" value="1"/>
</dbReference>
<reference evidence="4 5" key="1">
    <citation type="journal article" date="2022" name="Gigascience">
        <title>A chromosome-level genome assembly and annotation of the desert horned lizard, Phrynosoma platyrhinos, provides insight into chromosomal rearrangements among reptiles.</title>
        <authorList>
            <person name="Koochekian N."/>
            <person name="Ascanio A."/>
            <person name="Farleigh K."/>
            <person name="Card D.C."/>
            <person name="Schield D.R."/>
            <person name="Castoe T.A."/>
            <person name="Jezkova T."/>
        </authorList>
    </citation>
    <scope>NUCLEOTIDE SEQUENCE [LARGE SCALE GENOMIC DNA]</scope>
    <source>
        <strain evidence="4">NK-2021</strain>
    </source>
</reference>
<dbReference type="InterPro" id="IPR045860">
    <property type="entry name" value="Snake_toxin-like_sf"/>
</dbReference>
<evidence type="ECO:0000256" key="3">
    <source>
        <dbReference type="ARBA" id="ARBA00023157"/>
    </source>
</evidence>
<dbReference type="CDD" id="cd23572">
    <property type="entry name" value="TFP_LU_ECD_PINLYP_rpt2"/>
    <property type="match status" value="1"/>
</dbReference>
<name>A0ABQ7TNP8_PHRPL</name>
<organism evidence="4 5">
    <name type="scientific">Phrynosoma platyrhinos</name>
    <name type="common">Desert horned lizard</name>
    <dbReference type="NCBI Taxonomy" id="52577"/>
    <lineage>
        <taxon>Eukaryota</taxon>
        <taxon>Metazoa</taxon>
        <taxon>Chordata</taxon>
        <taxon>Craniata</taxon>
        <taxon>Vertebrata</taxon>
        <taxon>Euteleostomi</taxon>
        <taxon>Lepidosauria</taxon>
        <taxon>Squamata</taxon>
        <taxon>Bifurcata</taxon>
        <taxon>Unidentata</taxon>
        <taxon>Episquamata</taxon>
        <taxon>Toxicofera</taxon>
        <taxon>Iguania</taxon>
        <taxon>Phrynosomatidae</taxon>
        <taxon>Phrynosomatinae</taxon>
        <taxon>Phrynosoma</taxon>
    </lineage>
</organism>
<dbReference type="SUPFAM" id="SSF57302">
    <property type="entry name" value="Snake toxin-like"/>
    <property type="match status" value="1"/>
</dbReference>
<dbReference type="Gene3D" id="2.10.60.10">
    <property type="entry name" value="CD59"/>
    <property type="match status" value="1"/>
</dbReference>
<dbReference type="PANTHER" id="PTHR20914">
    <property type="entry name" value="LY6/PLAUR DOMAIN-CONTAINING PROTEIN 8"/>
    <property type="match status" value="1"/>
</dbReference>
<comment type="subcellular location">
    <subcellularLocation>
        <location evidence="1">Secreted</location>
    </subcellularLocation>
</comment>
<evidence type="ECO:0000313" key="5">
    <source>
        <dbReference type="Proteomes" id="UP000826234"/>
    </source>
</evidence>
<sequence>MDPPAAAFENNLVCSVGCFASTESACQSSKVRCTGAENMCIDLTAKQNSVNSSIILKGCGTQSACTLKTNSTLTIGGKSYTVEKAEDCKGATSSSLSVIGHSLQRGVLPLLLPSISSILLTKFLC</sequence>
<dbReference type="Proteomes" id="UP000826234">
    <property type="component" value="Unassembled WGS sequence"/>
</dbReference>
<dbReference type="EMBL" id="JAIPUX010000035">
    <property type="protein sequence ID" value="KAH0631437.1"/>
    <property type="molecule type" value="Genomic_DNA"/>
</dbReference>
<evidence type="ECO:0000313" key="4">
    <source>
        <dbReference type="EMBL" id="KAH0631437.1"/>
    </source>
</evidence>
<evidence type="ECO:0000256" key="2">
    <source>
        <dbReference type="ARBA" id="ARBA00022525"/>
    </source>
</evidence>
<accession>A0ABQ7TNP8</accession>
<keyword evidence="5" id="KW-1185">Reference proteome</keyword>
<proteinExistence type="predicted"/>
<dbReference type="InterPro" id="IPR050918">
    <property type="entry name" value="CNF-like_PLA2_Inhibitor"/>
</dbReference>
<evidence type="ECO:0000256" key="1">
    <source>
        <dbReference type="ARBA" id="ARBA00004613"/>
    </source>
</evidence>
<protein>
    <submittedName>
        <fullName evidence="4">Uncharacterized protein</fullName>
    </submittedName>
</protein>